<dbReference type="PROSITE" id="PS51007">
    <property type="entry name" value="CYTC"/>
    <property type="match status" value="1"/>
</dbReference>
<evidence type="ECO:0000256" key="3">
    <source>
        <dbReference type="ARBA" id="ARBA00023004"/>
    </source>
</evidence>
<evidence type="ECO:0000256" key="4">
    <source>
        <dbReference type="PROSITE-ProRule" id="PRU00433"/>
    </source>
</evidence>
<comment type="caution">
    <text evidence="6">The sequence shown here is derived from an EMBL/GenBank/DDBJ whole genome shotgun (WGS) entry which is preliminary data.</text>
</comment>
<dbReference type="PROSITE" id="PS51257">
    <property type="entry name" value="PROKAR_LIPOPROTEIN"/>
    <property type="match status" value="1"/>
</dbReference>
<dbReference type="Proteomes" id="UP000050454">
    <property type="component" value="Unassembled WGS sequence"/>
</dbReference>
<dbReference type="EMBL" id="LGTQ01000015">
    <property type="protein sequence ID" value="KPM46782.1"/>
    <property type="molecule type" value="Genomic_DNA"/>
</dbReference>
<gene>
    <name evidence="6" type="ORF">AFM12_18695</name>
</gene>
<dbReference type="OrthoDB" id="2827525at2"/>
<protein>
    <submittedName>
        <fullName evidence="6">Cytochrome C</fullName>
    </submittedName>
</protein>
<dbReference type="Pfam" id="PF00034">
    <property type="entry name" value="Cytochrom_C"/>
    <property type="match status" value="1"/>
</dbReference>
<keyword evidence="1 4" id="KW-0349">Heme</keyword>
<keyword evidence="2 4" id="KW-0479">Metal-binding</keyword>
<dbReference type="RefSeq" id="WP_055151715.1">
    <property type="nucleotide sequence ID" value="NZ_JXSZ01000015.1"/>
</dbReference>
<dbReference type="STRING" id="1605367.AFM12_18695"/>
<keyword evidence="7" id="KW-1185">Reference proteome</keyword>
<dbReference type="AlphaFoldDB" id="A0A0P7C0J6"/>
<organism evidence="6 7">
    <name type="scientific">Jiulongibacter sediminis</name>
    <dbReference type="NCBI Taxonomy" id="1605367"/>
    <lineage>
        <taxon>Bacteria</taxon>
        <taxon>Pseudomonadati</taxon>
        <taxon>Bacteroidota</taxon>
        <taxon>Cytophagia</taxon>
        <taxon>Cytophagales</taxon>
        <taxon>Leadbetterellaceae</taxon>
        <taxon>Jiulongibacter</taxon>
    </lineage>
</organism>
<evidence type="ECO:0000256" key="1">
    <source>
        <dbReference type="ARBA" id="ARBA00022617"/>
    </source>
</evidence>
<evidence type="ECO:0000313" key="6">
    <source>
        <dbReference type="EMBL" id="KPM46782.1"/>
    </source>
</evidence>
<accession>A0A0P7C0J6</accession>
<evidence type="ECO:0000259" key="5">
    <source>
        <dbReference type="PROSITE" id="PS51007"/>
    </source>
</evidence>
<dbReference type="Gene3D" id="1.10.760.10">
    <property type="entry name" value="Cytochrome c-like domain"/>
    <property type="match status" value="1"/>
</dbReference>
<proteinExistence type="predicted"/>
<dbReference type="GO" id="GO:0009055">
    <property type="term" value="F:electron transfer activity"/>
    <property type="evidence" value="ECO:0007669"/>
    <property type="project" value="InterPro"/>
</dbReference>
<name>A0A0P7C0J6_9BACT</name>
<evidence type="ECO:0000256" key="2">
    <source>
        <dbReference type="ARBA" id="ARBA00022723"/>
    </source>
</evidence>
<evidence type="ECO:0000313" key="7">
    <source>
        <dbReference type="Proteomes" id="UP000050454"/>
    </source>
</evidence>
<dbReference type="SUPFAM" id="SSF46626">
    <property type="entry name" value="Cytochrome c"/>
    <property type="match status" value="1"/>
</dbReference>
<dbReference type="InterPro" id="IPR036909">
    <property type="entry name" value="Cyt_c-like_dom_sf"/>
</dbReference>
<reference evidence="6 7" key="1">
    <citation type="submission" date="2015-07" db="EMBL/GenBank/DDBJ databases">
        <title>The draft genome sequence of Leadbetterella sp. JN14-9.</title>
        <authorList>
            <person name="Liu Y."/>
            <person name="Du J."/>
            <person name="Shao Z."/>
        </authorList>
    </citation>
    <scope>NUCLEOTIDE SEQUENCE [LARGE SCALE GENOMIC DNA]</scope>
    <source>
        <strain evidence="6 7">JN14-9</strain>
    </source>
</reference>
<dbReference type="GO" id="GO:0020037">
    <property type="term" value="F:heme binding"/>
    <property type="evidence" value="ECO:0007669"/>
    <property type="project" value="InterPro"/>
</dbReference>
<feature type="domain" description="Cytochrome c" evidence="5">
    <location>
        <begin position="55"/>
        <end position="145"/>
    </location>
</feature>
<dbReference type="GO" id="GO:0046872">
    <property type="term" value="F:metal ion binding"/>
    <property type="evidence" value="ECO:0007669"/>
    <property type="project" value="UniProtKB-KW"/>
</dbReference>
<dbReference type="InterPro" id="IPR009056">
    <property type="entry name" value="Cyt_c-like_dom"/>
</dbReference>
<sequence>MRKLIIPISMLLMACGGAQQRAESPETDDSVLLKQEEVHGTEVSAVELTNPLDAAMVETGEGIYDMKCSSCHRLTEERLVGPGWAGVTQKREPEWIINMITNVDMMLESDPEAQKMLEECLVRMPNQNVTSDDARSILEFMRKNDGEE</sequence>
<keyword evidence="3 4" id="KW-0408">Iron</keyword>